<dbReference type="GO" id="GO:0016787">
    <property type="term" value="F:hydrolase activity"/>
    <property type="evidence" value="ECO:0007669"/>
    <property type="project" value="UniProtKB-KW"/>
</dbReference>
<evidence type="ECO:0000256" key="1">
    <source>
        <dbReference type="ARBA" id="ARBA00004651"/>
    </source>
</evidence>
<keyword evidence="6" id="KW-0472">Membrane</keyword>
<evidence type="ECO:0000313" key="7">
    <source>
        <dbReference type="EMBL" id="URZ12358.1"/>
    </source>
</evidence>
<dbReference type="Pfam" id="PF01569">
    <property type="entry name" value="PAP2"/>
    <property type="match status" value="1"/>
</dbReference>
<evidence type="ECO:0000256" key="2">
    <source>
        <dbReference type="ARBA" id="ARBA00022475"/>
    </source>
</evidence>
<dbReference type="Gene3D" id="1.20.144.10">
    <property type="entry name" value="Phosphatidic acid phosphatase type 2/haloperoxidase"/>
    <property type="match status" value="1"/>
</dbReference>
<dbReference type="STRING" id="84029.CROST_12690"/>
<keyword evidence="4" id="KW-0378">Hydrolase</keyword>
<proteinExistence type="predicted"/>
<reference evidence="7 8" key="1">
    <citation type="submission" date="2022-04" db="EMBL/GenBank/DDBJ databases">
        <title>Genome sequence of C. roseum typestrain.</title>
        <authorList>
            <person name="Poehlein A."/>
            <person name="Schoch T."/>
            <person name="Duerre P."/>
            <person name="Daniel R."/>
        </authorList>
    </citation>
    <scope>NUCLEOTIDE SEQUENCE [LARGE SCALE GENOMIC DNA]</scope>
    <source>
        <strain evidence="7 8">DSM 7320</strain>
    </source>
</reference>
<dbReference type="RefSeq" id="WP_077833050.1">
    <property type="nucleotide sequence ID" value="NZ_CP096983.1"/>
</dbReference>
<dbReference type="SUPFAM" id="SSF48317">
    <property type="entry name" value="Acid phosphatase/Vanadium-dependent haloperoxidase"/>
    <property type="match status" value="1"/>
</dbReference>
<keyword evidence="5" id="KW-1133">Transmembrane helix</keyword>
<name>A0A1S8MCK4_9CLOT</name>
<dbReference type="AlphaFoldDB" id="A0A1S8MCK4"/>
<dbReference type="GO" id="GO:0005886">
    <property type="term" value="C:plasma membrane"/>
    <property type="evidence" value="ECO:0007669"/>
    <property type="project" value="UniProtKB-SubCell"/>
</dbReference>
<dbReference type="KEGG" id="crw:CROST_030800"/>
<sequence length="179" mass="20347">MFLFIRKLDNFIISRLTFRSNRRFLDKIMIFSSYLGNGGAVWLLISAFLIAYEPYRIAGISVLLSLIVSSIVGEGIIKHYVKRIRPFKANSSINILITKPLSYSFPSGHTFSSFAAANMLHLYFNNLGIIFFILATMIAISRVYLCVHYTTDIIAGFILGITLSQILFTLINYIFIYCT</sequence>
<comment type="subcellular location">
    <subcellularLocation>
        <location evidence="1">Cell membrane</location>
        <topology evidence="1">Multi-pass membrane protein</topology>
    </subcellularLocation>
</comment>
<organism evidence="7 8">
    <name type="scientific">Clostridium felsineum</name>
    <dbReference type="NCBI Taxonomy" id="36839"/>
    <lineage>
        <taxon>Bacteria</taxon>
        <taxon>Bacillati</taxon>
        <taxon>Bacillota</taxon>
        <taxon>Clostridia</taxon>
        <taxon>Eubacteriales</taxon>
        <taxon>Clostridiaceae</taxon>
        <taxon>Clostridium</taxon>
    </lineage>
</organism>
<evidence type="ECO:0000313" key="8">
    <source>
        <dbReference type="Proteomes" id="UP000190951"/>
    </source>
</evidence>
<evidence type="ECO:0000256" key="5">
    <source>
        <dbReference type="ARBA" id="ARBA00022989"/>
    </source>
</evidence>
<gene>
    <name evidence="7" type="ORF">CROST_030800</name>
</gene>
<keyword evidence="3" id="KW-0812">Transmembrane</keyword>
<dbReference type="InterPro" id="IPR036938">
    <property type="entry name" value="PAP2/HPO_sf"/>
</dbReference>
<dbReference type="PANTHER" id="PTHR14969">
    <property type="entry name" value="SPHINGOSINE-1-PHOSPHATE PHOSPHOHYDROLASE"/>
    <property type="match status" value="1"/>
</dbReference>
<dbReference type="SMART" id="SM00014">
    <property type="entry name" value="acidPPc"/>
    <property type="match status" value="1"/>
</dbReference>
<dbReference type="InterPro" id="IPR000326">
    <property type="entry name" value="PAP2/HPO"/>
</dbReference>
<dbReference type="PANTHER" id="PTHR14969:SF62">
    <property type="entry name" value="DECAPRENYLPHOSPHORYL-5-PHOSPHORIBOSE PHOSPHATASE RV3807C-RELATED"/>
    <property type="match status" value="1"/>
</dbReference>
<dbReference type="Proteomes" id="UP000190951">
    <property type="component" value="Chromosome"/>
</dbReference>
<keyword evidence="2" id="KW-1003">Cell membrane</keyword>
<keyword evidence="8" id="KW-1185">Reference proteome</keyword>
<dbReference type="EMBL" id="CP096983">
    <property type="protein sequence ID" value="URZ12358.1"/>
    <property type="molecule type" value="Genomic_DNA"/>
</dbReference>
<protein>
    <submittedName>
        <fullName evidence="7">Uncharacterized protein</fullName>
    </submittedName>
</protein>
<evidence type="ECO:0000256" key="6">
    <source>
        <dbReference type="ARBA" id="ARBA00023136"/>
    </source>
</evidence>
<evidence type="ECO:0000256" key="4">
    <source>
        <dbReference type="ARBA" id="ARBA00022801"/>
    </source>
</evidence>
<evidence type="ECO:0000256" key="3">
    <source>
        <dbReference type="ARBA" id="ARBA00022692"/>
    </source>
</evidence>
<accession>A0A1S8MCK4</accession>